<reference evidence="1 2" key="1">
    <citation type="submission" date="2020-09" db="EMBL/GenBank/DDBJ databases">
        <title>Echinicola sp. CAU 1574 isolated from sand of Sido Beach.</title>
        <authorList>
            <person name="Kim W."/>
        </authorList>
    </citation>
    <scope>NUCLEOTIDE SEQUENCE [LARGE SCALE GENOMIC DNA]</scope>
    <source>
        <strain evidence="1 2">CAU 1574</strain>
    </source>
</reference>
<name>A0ABR9AMB5_9BACT</name>
<dbReference type="Proteomes" id="UP000647133">
    <property type="component" value="Unassembled WGS sequence"/>
</dbReference>
<evidence type="ECO:0000313" key="2">
    <source>
        <dbReference type="Proteomes" id="UP000647133"/>
    </source>
</evidence>
<evidence type="ECO:0000313" key="1">
    <source>
        <dbReference type="EMBL" id="MBD8489497.1"/>
    </source>
</evidence>
<gene>
    <name evidence="1" type="ORF">IFO69_12145</name>
</gene>
<protein>
    <submittedName>
        <fullName evidence="1">Uncharacterized protein</fullName>
    </submittedName>
</protein>
<comment type="caution">
    <text evidence="1">The sequence shown here is derived from an EMBL/GenBank/DDBJ whole genome shotgun (WGS) entry which is preliminary data.</text>
</comment>
<proteinExistence type="predicted"/>
<dbReference type="EMBL" id="JACYTQ010000003">
    <property type="protein sequence ID" value="MBD8489497.1"/>
    <property type="molecule type" value="Genomic_DNA"/>
</dbReference>
<keyword evidence="2" id="KW-1185">Reference proteome</keyword>
<accession>A0ABR9AMB5</accession>
<dbReference type="RefSeq" id="WP_192010363.1">
    <property type="nucleotide sequence ID" value="NZ_JACYTQ010000003.1"/>
</dbReference>
<organism evidence="1 2">
    <name type="scientific">Echinicola arenosa</name>
    <dbReference type="NCBI Taxonomy" id="2774144"/>
    <lineage>
        <taxon>Bacteria</taxon>
        <taxon>Pseudomonadati</taxon>
        <taxon>Bacteroidota</taxon>
        <taxon>Cytophagia</taxon>
        <taxon>Cytophagales</taxon>
        <taxon>Cyclobacteriaceae</taxon>
        <taxon>Echinicola</taxon>
    </lineage>
</organism>
<sequence>MKNRFYVNSMAYSDGYHEVHHEKCQLLPNANQQLFLGYFENFSEAIGKSKRIYPLSMGCQFCCKKKHDSKQGIFEL</sequence>